<evidence type="ECO:0000256" key="1">
    <source>
        <dbReference type="ARBA" id="ARBA00004496"/>
    </source>
</evidence>
<dbReference type="Gene3D" id="1.10.10.60">
    <property type="entry name" value="Homeodomain-like"/>
    <property type="match status" value="2"/>
</dbReference>
<dbReference type="PANTHER" id="PTHR42713:SF3">
    <property type="entry name" value="TRANSCRIPTIONAL REGULATORY PROTEIN HPTR"/>
    <property type="match status" value="1"/>
</dbReference>
<reference evidence="11 12" key="1">
    <citation type="journal article" date="2007" name="Int. J. Syst. Evol. Microbiol.">
        <title>Paenibacillus ginsengarvi sp. nov., isolated from soil from ginseng cultivation.</title>
        <authorList>
            <person name="Yoon M.H."/>
            <person name="Ten L.N."/>
            <person name="Im W.T."/>
        </authorList>
    </citation>
    <scope>NUCLEOTIDE SEQUENCE [LARGE SCALE GENOMIC DNA]</scope>
    <source>
        <strain evidence="11 12">KCTC 13059</strain>
    </source>
</reference>
<evidence type="ECO:0000256" key="6">
    <source>
        <dbReference type="ARBA" id="ARBA00023125"/>
    </source>
</evidence>
<dbReference type="InterPro" id="IPR011006">
    <property type="entry name" value="CheY-like_superfamily"/>
</dbReference>
<dbReference type="Pfam" id="PF00072">
    <property type="entry name" value="Response_reg"/>
    <property type="match status" value="1"/>
</dbReference>
<evidence type="ECO:0000256" key="3">
    <source>
        <dbReference type="ARBA" id="ARBA00022553"/>
    </source>
</evidence>
<proteinExistence type="predicted"/>
<comment type="subcellular location">
    <subcellularLocation>
        <location evidence="1">Cytoplasm</location>
    </subcellularLocation>
</comment>
<dbReference type="GO" id="GO:0003700">
    <property type="term" value="F:DNA-binding transcription factor activity"/>
    <property type="evidence" value="ECO:0007669"/>
    <property type="project" value="InterPro"/>
</dbReference>
<keyword evidence="6" id="KW-0238">DNA-binding</keyword>
<evidence type="ECO:0000256" key="7">
    <source>
        <dbReference type="ARBA" id="ARBA00023163"/>
    </source>
</evidence>
<gene>
    <name evidence="11" type="ORF">D7M11_04895</name>
</gene>
<evidence type="ECO:0000313" key="12">
    <source>
        <dbReference type="Proteomes" id="UP000282311"/>
    </source>
</evidence>
<evidence type="ECO:0000256" key="2">
    <source>
        <dbReference type="ARBA" id="ARBA00022490"/>
    </source>
</evidence>
<dbReference type="EMBL" id="RBAH01000002">
    <property type="protein sequence ID" value="RKN86353.1"/>
    <property type="molecule type" value="Genomic_DNA"/>
</dbReference>
<dbReference type="SMART" id="SM00448">
    <property type="entry name" value="REC"/>
    <property type="match status" value="1"/>
</dbReference>
<protein>
    <submittedName>
        <fullName evidence="11">Response regulator</fullName>
    </submittedName>
</protein>
<organism evidence="11 12">
    <name type="scientific">Paenibacillus ginsengarvi</name>
    <dbReference type="NCBI Taxonomy" id="400777"/>
    <lineage>
        <taxon>Bacteria</taxon>
        <taxon>Bacillati</taxon>
        <taxon>Bacillota</taxon>
        <taxon>Bacilli</taxon>
        <taxon>Bacillales</taxon>
        <taxon>Paenibacillaceae</taxon>
        <taxon>Paenibacillus</taxon>
    </lineage>
</organism>
<name>A0A3B0CLT2_9BACL</name>
<sequence length="537" mass="59961">MKLLIVEDEKKLRISLANNIPWEKHGIEVVGLAANGREALQWIESRRPQLVLLDIQMPKMNGLELAEAARRIDPDIRCIVLSGHDNFGYARQAMELGISRYLLKPAGDTDILNAVLEAADRVRSELSRRHNMAELHGRWKQHLPHLQELFMQQWISGTFGDDELARRGQELQIGWPESDAFAVAVIDIDAAGGTGTASCPGVDDYPLLQFSLTDIAKESLGSLVWRVFRDGSGATVAVFAAPEGVHPNQLLLHIHTAAVKLTDTAKECLKTTASAGISGTAHGLGQLALLYRQARKSLEERIVHGTDIVIPYRDTGAAERGMLPPVSLEKKFESSVETGHADKAAELVKELLELGATATASAEDVQERLIALGGTVARLIHQQGWTIREVAEDDFDIYAHLSRLKTREQALDWLLRLVNRYCAYLQKERSGTVHETVRQMLAIVDEQIGKDISLHDVAERLFVNSSYLSRLFKQEVGKPFSNYLIDKKMERAKRLLQEGCKVYDTAERVGYKDVGYFSRLFHKYWGVTPGEVKDSSR</sequence>
<keyword evidence="7" id="KW-0804">Transcription</keyword>
<dbReference type="OrthoDB" id="9794370at2"/>
<evidence type="ECO:0000256" key="4">
    <source>
        <dbReference type="ARBA" id="ARBA00023012"/>
    </source>
</evidence>
<dbReference type="Pfam" id="PF12833">
    <property type="entry name" value="HTH_18"/>
    <property type="match status" value="1"/>
</dbReference>
<dbReference type="PROSITE" id="PS01124">
    <property type="entry name" value="HTH_ARAC_FAMILY_2"/>
    <property type="match status" value="1"/>
</dbReference>
<dbReference type="InterPro" id="IPR009057">
    <property type="entry name" value="Homeodomain-like_sf"/>
</dbReference>
<dbReference type="GO" id="GO:0043565">
    <property type="term" value="F:sequence-specific DNA binding"/>
    <property type="evidence" value="ECO:0007669"/>
    <property type="project" value="InterPro"/>
</dbReference>
<dbReference type="CDD" id="cd17536">
    <property type="entry name" value="REC_YesN-like"/>
    <property type="match status" value="1"/>
</dbReference>
<dbReference type="InterPro" id="IPR018060">
    <property type="entry name" value="HTH_AraC"/>
</dbReference>
<feature type="domain" description="HTH araC/xylS-type" evidence="9">
    <location>
        <begin position="438"/>
        <end position="535"/>
    </location>
</feature>
<feature type="modified residue" description="4-aspartylphosphate" evidence="8">
    <location>
        <position position="54"/>
    </location>
</feature>
<comment type="caution">
    <text evidence="11">The sequence shown here is derived from an EMBL/GenBank/DDBJ whole genome shotgun (WGS) entry which is preliminary data.</text>
</comment>
<dbReference type="Pfam" id="PF17853">
    <property type="entry name" value="GGDEF_2"/>
    <property type="match status" value="1"/>
</dbReference>
<dbReference type="SUPFAM" id="SSF46689">
    <property type="entry name" value="Homeodomain-like"/>
    <property type="match status" value="2"/>
</dbReference>
<dbReference type="InterPro" id="IPR001789">
    <property type="entry name" value="Sig_transdc_resp-reg_receiver"/>
</dbReference>
<evidence type="ECO:0000259" key="10">
    <source>
        <dbReference type="PROSITE" id="PS50110"/>
    </source>
</evidence>
<keyword evidence="12" id="KW-1185">Reference proteome</keyword>
<feature type="domain" description="Response regulatory" evidence="10">
    <location>
        <begin position="2"/>
        <end position="119"/>
    </location>
</feature>
<dbReference type="GO" id="GO:0005737">
    <property type="term" value="C:cytoplasm"/>
    <property type="evidence" value="ECO:0007669"/>
    <property type="project" value="UniProtKB-SubCell"/>
</dbReference>
<dbReference type="SUPFAM" id="SSF52172">
    <property type="entry name" value="CheY-like"/>
    <property type="match status" value="1"/>
</dbReference>
<evidence type="ECO:0000259" key="9">
    <source>
        <dbReference type="PROSITE" id="PS01124"/>
    </source>
</evidence>
<dbReference type="InterPro" id="IPR051552">
    <property type="entry name" value="HptR"/>
</dbReference>
<dbReference type="InterPro" id="IPR041522">
    <property type="entry name" value="CdaR_GGDEF"/>
</dbReference>
<evidence type="ECO:0000313" key="11">
    <source>
        <dbReference type="EMBL" id="RKN86353.1"/>
    </source>
</evidence>
<accession>A0A3B0CLT2</accession>
<keyword evidence="5" id="KW-0805">Transcription regulation</keyword>
<evidence type="ECO:0000256" key="8">
    <source>
        <dbReference type="PROSITE-ProRule" id="PRU00169"/>
    </source>
</evidence>
<dbReference type="SMART" id="SM00342">
    <property type="entry name" value="HTH_ARAC"/>
    <property type="match status" value="1"/>
</dbReference>
<evidence type="ECO:0000256" key="5">
    <source>
        <dbReference type="ARBA" id="ARBA00023015"/>
    </source>
</evidence>
<keyword evidence="2" id="KW-0963">Cytoplasm</keyword>
<dbReference type="Gene3D" id="3.40.50.2300">
    <property type="match status" value="1"/>
</dbReference>
<dbReference type="PROSITE" id="PS50110">
    <property type="entry name" value="RESPONSE_REGULATORY"/>
    <property type="match status" value="1"/>
</dbReference>
<keyword evidence="4" id="KW-0902">Two-component regulatory system</keyword>
<dbReference type="GO" id="GO:0000160">
    <property type="term" value="P:phosphorelay signal transduction system"/>
    <property type="evidence" value="ECO:0007669"/>
    <property type="project" value="UniProtKB-KW"/>
</dbReference>
<dbReference type="AlphaFoldDB" id="A0A3B0CLT2"/>
<keyword evidence="3 8" id="KW-0597">Phosphoprotein</keyword>
<dbReference type="RefSeq" id="WP_120746044.1">
    <property type="nucleotide sequence ID" value="NZ_RBAH01000002.1"/>
</dbReference>
<dbReference type="PANTHER" id="PTHR42713">
    <property type="entry name" value="HISTIDINE KINASE-RELATED"/>
    <property type="match status" value="1"/>
</dbReference>
<dbReference type="Proteomes" id="UP000282311">
    <property type="component" value="Unassembled WGS sequence"/>
</dbReference>